<dbReference type="PANTHER" id="PTHR30237">
    <property type="entry name" value="MURAMOYLTETRAPEPTIDE CARBOXYPEPTIDASE"/>
    <property type="match status" value="1"/>
</dbReference>
<dbReference type="Gene3D" id="3.50.30.60">
    <property type="entry name" value="LD-carboxypeptidase A C-terminal domain-like"/>
    <property type="match status" value="1"/>
</dbReference>
<keyword evidence="5" id="KW-0121">Carboxypeptidase</keyword>
<keyword evidence="2" id="KW-0378">Hydrolase</keyword>
<dbReference type="Gene3D" id="3.40.50.10740">
    <property type="entry name" value="Class I glutamine amidotransferase-like"/>
    <property type="match status" value="1"/>
</dbReference>
<proteinExistence type="inferred from homology"/>
<name>A0A1H6JZY5_RUMFL</name>
<evidence type="ECO:0000256" key="2">
    <source>
        <dbReference type="ARBA" id="ARBA00022801"/>
    </source>
</evidence>
<accession>A0A1H6JZY5</accession>
<dbReference type="Proteomes" id="UP000183190">
    <property type="component" value="Unassembled WGS sequence"/>
</dbReference>
<dbReference type="SUPFAM" id="SSF52317">
    <property type="entry name" value="Class I glutamine amidotransferase-like"/>
    <property type="match status" value="1"/>
</dbReference>
<feature type="domain" description="LD-carboxypeptidase N-terminal" evidence="3">
    <location>
        <begin position="13"/>
        <end position="138"/>
    </location>
</feature>
<evidence type="ECO:0000259" key="4">
    <source>
        <dbReference type="Pfam" id="PF17676"/>
    </source>
</evidence>
<dbReference type="AlphaFoldDB" id="A0A1H6JZY5"/>
<gene>
    <name evidence="5" type="ORF">SAMN02910265_01926</name>
</gene>
<evidence type="ECO:0000313" key="6">
    <source>
        <dbReference type="Proteomes" id="UP000183190"/>
    </source>
</evidence>
<protein>
    <submittedName>
        <fullName evidence="5">Muramoyltetrapeptide carboxypeptidase LdcA (Peptidoglycan recycling)</fullName>
    </submittedName>
</protein>
<dbReference type="PANTHER" id="PTHR30237:SF4">
    <property type="entry name" value="LD-CARBOXYPEPTIDASE C-TERMINAL DOMAIN-CONTAINING PROTEIN"/>
    <property type="match status" value="1"/>
</dbReference>
<dbReference type="GO" id="GO:0004180">
    <property type="term" value="F:carboxypeptidase activity"/>
    <property type="evidence" value="ECO:0007669"/>
    <property type="project" value="UniProtKB-KW"/>
</dbReference>
<dbReference type="PIRSF" id="PIRSF028757">
    <property type="entry name" value="LD-carboxypeptidase"/>
    <property type="match status" value="1"/>
</dbReference>
<dbReference type="InterPro" id="IPR027478">
    <property type="entry name" value="LdcA_N"/>
</dbReference>
<dbReference type="SUPFAM" id="SSF141986">
    <property type="entry name" value="LD-carboxypeptidase A C-terminal domain-like"/>
    <property type="match status" value="1"/>
</dbReference>
<sequence>MLFPEPLKKGDKVAVISLSSGILGEPYCTHEKELGIKMLRRFGLEPVFTQHALMGTDFIMKHPEARAADLKAAFPDDSVKGIICAIGGIETFRTFPYLMEDEEFINAVRQHPKFFLGFSDTTNNHLMFHRLGLQTFYGQAFMCDLAELSGDMLPYSKAQFESCFAPYHGRKITPSDVWYEERTDFSSAAVGTAPVSHKEEHGYELLQGSPVFEGELLGGCIDSMGEMLMSGNIDRFGDMLSDELEKYPHFKEDFIKQSEITRKYNIFPNAEEWRGKILFAETSEVMPAPETLREYLTALKNEGVFGNINGIIIGKPMNEKYYEEYKSVWREAVDNAELPMLYNVNFGHSAPRAVLPYGAMAHVDADRQEITLL</sequence>
<dbReference type="InterPro" id="IPR040449">
    <property type="entry name" value="Peptidase_S66_N"/>
</dbReference>
<dbReference type="Pfam" id="PF17676">
    <property type="entry name" value="Peptidase_S66C"/>
    <property type="match status" value="1"/>
</dbReference>
<dbReference type="InterPro" id="IPR029062">
    <property type="entry name" value="Class_I_gatase-like"/>
</dbReference>
<evidence type="ECO:0000313" key="5">
    <source>
        <dbReference type="EMBL" id="SEH64910.1"/>
    </source>
</evidence>
<feature type="domain" description="LD-carboxypeptidase C-terminal" evidence="4">
    <location>
        <begin position="214"/>
        <end position="363"/>
    </location>
</feature>
<dbReference type="EMBL" id="FNWV01000006">
    <property type="protein sequence ID" value="SEH64910.1"/>
    <property type="molecule type" value="Genomic_DNA"/>
</dbReference>
<dbReference type="OrthoDB" id="9807329at2"/>
<dbReference type="CDD" id="cd07062">
    <property type="entry name" value="Peptidase_S66_mccF_like"/>
    <property type="match status" value="1"/>
</dbReference>
<evidence type="ECO:0000259" key="3">
    <source>
        <dbReference type="Pfam" id="PF02016"/>
    </source>
</evidence>
<dbReference type="InterPro" id="IPR003507">
    <property type="entry name" value="S66_fam"/>
</dbReference>
<reference evidence="5 6" key="1">
    <citation type="submission" date="2016-10" db="EMBL/GenBank/DDBJ databases">
        <authorList>
            <person name="de Groot N.N."/>
        </authorList>
    </citation>
    <scope>NUCLEOTIDE SEQUENCE [LARGE SCALE GENOMIC DNA]</scope>
    <source>
        <strain evidence="5 6">YAD2003</strain>
    </source>
</reference>
<dbReference type="RefSeq" id="WP_074716820.1">
    <property type="nucleotide sequence ID" value="NZ_FNWV01000006.1"/>
</dbReference>
<dbReference type="InterPro" id="IPR027461">
    <property type="entry name" value="Carboxypeptidase_A_C_sf"/>
</dbReference>
<evidence type="ECO:0000256" key="1">
    <source>
        <dbReference type="ARBA" id="ARBA00010233"/>
    </source>
</evidence>
<organism evidence="5 6">
    <name type="scientific">Ruminococcus flavefaciens</name>
    <dbReference type="NCBI Taxonomy" id="1265"/>
    <lineage>
        <taxon>Bacteria</taxon>
        <taxon>Bacillati</taxon>
        <taxon>Bacillota</taxon>
        <taxon>Clostridia</taxon>
        <taxon>Eubacteriales</taxon>
        <taxon>Oscillospiraceae</taxon>
        <taxon>Ruminococcus</taxon>
    </lineage>
</organism>
<comment type="similarity">
    <text evidence="1">Belongs to the peptidase S66 family.</text>
</comment>
<keyword evidence="5" id="KW-0645">Protease</keyword>
<dbReference type="Pfam" id="PF02016">
    <property type="entry name" value="Peptidase_S66"/>
    <property type="match status" value="1"/>
</dbReference>
<dbReference type="InterPro" id="IPR040921">
    <property type="entry name" value="Peptidase_S66C"/>
</dbReference>